<evidence type="ECO:0000256" key="1">
    <source>
        <dbReference type="ARBA" id="ARBA00008348"/>
    </source>
</evidence>
<dbReference type="EC" id="5.4.99.-" evidence="7"/>
<name>A0AAE9YUR5_9GAMM</name>
<dbReference type="PROSITE" id="PS01149">
    <property type="entry name" value="PSI_RSU"/>
    <property type="match status" value="1"/>
</dbReference>
<reference evidence="9 10" key="2">
    <citation type="journal article" date="2022" name="Mar. Drugs">
        <title>Bioassay-Guided Fractionation Leads to the Detection of Cholic Acid Generated by the Rare Thalassomonas sp.</title>
        <authorList>
            <person name="Pheiffer F."/>
            <person name="Schneider Y.K."/>
            <person name="Hansen E.H."/>
            <person name="Andersen J.H."/>
            <person name="Isaksson J."/>
            <person name="Busche T."/>
            <person name="R C."/>
            <person name="Kalinowski J."/>
            <person name="Zyl L.V."/>
            <person name="Trindade M."/>
        </authorList>
    </citation>
    <scope>NUCLEOTIDE SEQUENCE [LARGE SCALE GENOMIC DNA]</scope>
    <source>
        <strain evidence="9 10">A5K-106</strain>
    </source>
</reference>
<evidence type="ECO:0000256" key="3">
    <source>
        <dbReference type="ARBA" id="ARBA00023235"/>
    </source>
</evidence>
<dbReference type="InterPro" id="IPR006145">
    <property type="entry name" value="PsdUridine_synth_RsuA/RluA"/>
</dbReference>
<dbReference type="PANTHER" id="PTHR47683">
    <property type="entry name" value="PSEUDOURIDINE SYNTHASE FAMILY PROTEIN-RELATED"/>
    <property type="match status" value="1"/>
</dbReference>
<keyword evidence="2 6" id="KW-0694">RNA-binding</keyword>
<dbReference type="RefSeq" id="WP_044832544.1">
    <property type="nucleotide sequence ID" value="NZ_CP059735.1"/>
</dbReference>
<dbReference type="InterPro" id="IPR042092">
    <property type="entry name" value="PsdUridine_s_RsuA/RluB/E/F_cat"/>
</dbReference>
<dbReference type="Gene3D" id="3.30.70.580">
    <property type="entry name" value="Pseudouridine synthase I, catalytic domain, N-terminal subdomain"/>
    <property type="match status" value="1"/>
</dbReference>
<dbReference type="SMART" id="SM00363">
    <property type="entry name" value="S4"/>
    <property type="match status" value="1"/>
</dbReference>
<accession>A0AAE9YUR5</accession>
<dbReference type="InterPro" id="IPR036986">
    <property type="entry name" value="S4_RNA-bd_sf"/>
</dbReference>
<protein>
    <recommendedName>
        <fullName evidence="7">Pseudouridine synthase</fullName>
        <ecNumber evidence="7">5.4.99.-</ecNumber>
    </recommendedName>
</protein>
<evidence type="ECO:0000256" key="5">
    <source>
        <dbReference type="ARBA" id="ARBA00037590"/>
    </source>
</evidence>
<comment type="catalytic activity">
    <reaction evidence="4">
        <text>uridine(516) in 16S rRNA = pseudouridine(516) in 16S rRNA</text>
        <dbReference type="Rhea" id="RHEA:38867"/>
        <dbReference type="Rhea" id="RHEA-COMP:10089"/>
        <dbReference type="Rhea" id="RHEA-COMP:10090"/>
        <dbReference type="ChEBI" id="CHEBI:65314"/>
        <dbReference type="ChEBI" id="CHEBI:65315"/>
        <dbReference type="EC" id="5.4.99.19"/>
    </reaction>
</comment>
<dbReference type="InterPro" id="IPR002942">
    <property type="entry name" value="S4_RNA-bd"/>
</dbReference>
<proteinExistence type="inferred from homology"/>
<evidence type="ECO:0000259" key="8">
    <source>
        <dbReference type="SMART" id="SM00363"/>
    </source>
</evidence>
<dbReference type="GO" id="GO:0003723">
    <property type="term" value="F:RNA binding"/>
    <property type="evidence" value="ECO:0007669"/>
    <property type="project" value="UniProtKB-KW"/>
</dbReference>
<dbReference type="InterPro" id="IPR018496">
    <property type="entry name" value="PsdUridine_synth_RsuA/RluB_CS"/>
</dbReference>
<reference evidence="9 10" key="1">
    <citation type="journal article" date="2015" name="Genome Announc.">
        <title>Draft Genome Sequences of Marine Isolates of Thalassomonas viridans and Thalassomonas actiniarum.</title>
        <authorList>
            <person name="Olonade I."/>
            <person name="van Zyl L.J."/>
            <person name="Trindade M."/>
        </authorList>
    </citation>
    <scope>NUCLEOTIDE SEQUENCE [LARGE SCALE GENOMIC DNA]</scope>
    <source>
        <strain evidence="9 10">A5K-106</strain>
    </source>
</reference>
<dbReference type="SUPFAM" id="SSF55120">
    <property type="entry name" value="Pseudouridine synthase"/>
    <property type="match status" value="1"/>
</dbReference>
<organism evidence="9 10">
    <name type="scientific">Thalassomonas actiniarum</name>
    <dbReference type="NCBI Taxonomy" id="485447"/>
    <lineage>
        <taxon>Bacteria</taxon>
        <taxon>Pseudomonadati</taxon>
        <taxon>Pseudomonadota</taxon>
        <taxon>Gammaproteobacteria</taxon>
        <taxon>Alteromonadales</taxon>
        <taxon>Colwelliaceae</taxon>
        <taxon>Thalassomonas</taxon>
    </lineage>
</organism>
<dbReference type="AlphaFoldDB" id="A0AAE9YUR5"/>
<dbReference type="NCBIfam" id="NF008097">
    <property type="entry name" value="PRK10839.1"/>
    <property type="match status" value="1"/>
</dbReference>
<keyword evidence="10" id="KW-1185">Reference proteome</keyword>
<dbReference type="InterPro" id="IPR050343">
    <property type="entry name" value="RsuA_PseudoU_synthase"/>
</dbReference>
<evidence type="ECO:0000256" key="2">
    <source>
        <dbReference type="ARBA" id="ARBA00022884"/>
    </source>
</evidence>
<dbReference type="Pfam" id="PF00849">
    <property type="entry name" value="PseudoU_synth_2"/>
    <property type="match status" value="1"/>
</dbReference>
<feature type="domain" description="RNA-binding S4" evidence="8">
    <location>
        <begin position="1"/>
        <end position="63"/>
    </location>
</feature>
<evidence type="ECO:0000256" key="7">
    <source>
        <dbReference type="RuleBase" id="RU003887"/>
    </source>
</evidence>
<evidence type="ECO:0000313" key="9">
    <source>
        <dbReference type="EMBL" id="WDE00937.1"/>
    </source>
</evidence>
<dbReference type="PANTHER" id="PTHR47683:SF4">
    <property type="entry name" value="PSEUDOURIDINE SYNTHASE"/>
    <property type="match status" value="1"/>
</dbReference>
<comment type="similarity">
    <text evidence="1 7">Belongs to the pseudouridine synthase RsuA family.</text>
</comment>
<dbReference type="Gene3D" id="3.10.290.10">
    <property type="entry name" value="RNA-binding S4 domain"/>
    <property type="match status" value="1"/>
</dbReference>
<dbReference type="InterPro" id="IPR000748">
    <property type="entry name" value="PsdUridine_synth_RsuA/RluB/E/F"/>
</dbReference>
<dbReference type="CDD" id="cd00165">
    <property type="entry name" value="S4"/>
    <property type="match status" value="1"/>
</dbReference>
<dbReference type="Pfam" id="PF01479">
    <property type="entry name" value="S4"/>
    <property type="match status" value="1"/>
</dbReference>
<sequence length="231" mass="26180">MRLDKYICKSTELTRNEAKKLLKTGLVRVNDEVVKNGALQLSDTCQVAVEGQLLTKRSARYIMMFKPLDTICSNVDEVHPSVLHFLDVDKAFDLHIAGRLDVDTTGLVLITDDGQWSHQITSPRKACQKRYRVWLDEAIAPSVAEAFARGVQLKGESTLTQPAQLEVINEREVLLTIMEGKYHQVKRMFAAVGNHVVGLHREKIGEITLDEQLEPGQWRYLTEQEVASVRR</sequence>
<dbReference type="InterPro" id="IPR020094">
    <property type="entry name" value="TruA/RsuA/RluB/E/F_N"/>
</dbReference>
<dbReference type="GO" id="GO:0000455">
    <property type="term" value="P:enzyme-directed rRNA pseudouridine synthesis"/>
    <property type="evidence" value="ECO:0007669"/>
    <property type="project" value="UniProtKB-ARBA"/>
</dbReference>
<dbReference type="FunFam" id="3.30.70.1560:FF:000001">
    <property type="entry name" value="Pseudouridine synthase"/>
    <property type="match status" value="1"/>
</dbReference>
<evidence type="ECO:0000313" key="10">
    <source>
        <dbReference type="Proteomes" id="UP000032568"/>
    </source>
</evidence>
<dbReference type="EMBL" id="CP059735">
    <property type="protein sequence ID" value="WDE00937.1"/>
    <property type="molecule type" value="Genomic_DNA"/>
</dbReference>
<keyword evidence="3 7" id="KW-0413">Isomerase</keyword>
<dbReference type="PROSITE" id="PS50889">
    <property type="entry name" value="S4"/>
    <property type="match status" value="1"/>
</dbReference>
<dbReference type="NCBIfam" id="TIGR00093">
    <property type="entry name" value="pseudouridine synthase"/>
    <property type="match status" value="1"/>
</dbReference>
<dbReference type="SUPFAM" id="SSF55174">
    <property type="entry name" value="Alpha-L RNA-binding motif"/>
    <property type="match status" value="1"/>
</dbReference>
<evidence type="ECO:0000256" key="6">
    <source>
        <dbReference type="PROSITE-ProRule" id="PRU00182"/>
    </source>
</evidence>
<comment type="function">
    <text evidence="5">Responsible for synthesis of pseudouridine from uracil-516 in 16S ribosomal RNA.</text>
</comment>
<dbReference type="Gene3D" id="3.30.70.1560">
    <property type="entry name" value="Alpha-L RNA-binding motif"/>
    <property type="match status" value="1"/>
</dbReference>
<dbReference type="KEGG" id="tact:SG35_010075"/>
<dbReference type="GO" id="GO:0160136">
    <property type="term" value="F:16S rRNA pseudouridine(516) synthase activity"/>
    <property type="evidence" value="ECO:0007669"/>
    <property type="project" value="UniProtKB-EC"/>
</dbReference>
<gene>
    <name evidence="9" type="primary">rsuA</name>
    <name evidence="9" type="ORF">SG35_010075</name>
</gene>
<dbReference type="InterPro" id="IPR020103">
    <property type="entry name" value="PsdUridine_synth_cat_dom_sf"/>
</dbReference>
<evidence type="ECO:0000256" key="4">
    <source>
        <dbReference type="ARBA" id="ARBA00036749"/>
    </source>
</evidence>
<dbReference type="GO" id="GO:0005829">
    <property type="term" value="C:cytosol"/>
    <property type="evidence" value="ECO:0007669"/>
    <property type="project" value="UniProtKB-ARBA"/>
</dbReference>
<dbReference type="Proteomes" id="UP000032568">
    <property type="component" value="Chromosome"/>
</dbReference>
<dbReference type="CDD" id="cd02553">
    <property type="entry name" value="PseudoU_synth_RsuA"/>
    <property type="match status" value="1"/>
</dbReference>